<proteinExistence type="predicted"/>
<dbReference type="Gene3D" id="2.150.10.10">
    <property type="entry name" value="Serralysin-like metalloprotease, C-terminal"/>
    <property type="match status" value="2"/>
</dbReference>
<dbReference type="EMBL" id="LLZS01000003">
    <property type="protein sequence ID" value="KUR72444.1"/>
    <property type="molecule type" value="Genomic_DNA"/>
</dbReference>
<comment type="caution">
    <text evidence="4">The sequence shown here is derived from an EMBL/GenBank/DDBJ whole genome shotgun (WGS) entry which is preliminary data.</text>
</comment>
<evidence type="ECO:0000256" key="3">
    <source>
        <dbReference type="SAM" id="MobiDB-lite"/>
    </source>
</evidence>
<dbReference type="STRING" id="1117702.AQZ52_04090"/>
<dbReference type="GO" id="GO:0005576">
    <property type="term" value="C:extracellular region"/>
    <property type="evidence" value="ECO:0007669"/>
    <property type="project" value="UniProtKB-SubCell"/>
</dbReference>
<name>A0A117UX23_9SPHN</name>
<evidence type="ECO:0000313" key="4">
    <source>
        <dbReference type="EMBL" id="KUR72444.1"/>
    </source>
</evidence>
<dbReference type="AlphaFoldDB" id="A0A117UX23"/>
<dbReference type="SUPFAM" id="SSF51120">
    <property type="entry name" value="beta-Roll"/>
    <property type="match status" value="1"/>
</dbReference>
<dbReference type="Proteomes" id="UP000058012">
    <property type="component" value="Unassembled WGS sequence"/>
</dbReference>
<dbReference type="PRINTS" id="PR00313">
    <property type="entry name" value="CABNDNGRPT"/>
</dbReference>
<dbReference type="PANTHER" id="PTHR38340">
    <property type="entry name" value="S-LAYER PROTEIN"/>
    <property type="match status" value="1"/>
</dbReference>
<evidence type="ECO:0008006" key="6">
    <source>
        <dbReference type="Google" id="ProtNLM"/>
    </source>
</evidence>
<keyword evidence="2" id="KW-0964">Secreted</keyword>
<dbReference type="PROSITE" id="PS00330">
    <property type="entry name" value="HEMOLYSIN_CALCIUM"/>
    <property type="match status" value="4"/>
</dbReference>
<dbReference type="PANTHER" id="PTHR38340:SF1">
    <property type="entry name" value="S-LAYER PROTEIN"/>
    <property type="match status" value="1"/>
</dbReference>
<gene>
    <name evidence="4" type="ORF">AQZ52_04090</name>
</gene>
<dbReference type="InterPro" id="IPR050557">
    <property type="entry name" value="RTX_toxin/Mannuronan_C5-epim"/>
</dbReference>
<dbReference type="InterPro" id="IPR001343">
    <property type="entry name" value="Hemolysn_Ca-bd"/>
</dbReference>
<dbReference type="GO" id="GO:0005509">
    <property type="term" value="F:calcium ion binding"/>
    <property type="evidence" value="ECO:0007669"/>
    <property type="project" value="InterPro"/>
</dbReference>
<reference evidence="4 5" key="1">
    <citation type="submission" date="2015-10" db="EMBL/GenBank/DDBJ databases">
        <title>Draft genome sequence of Novosphingobium fuchskuhlense DSM 25065 isolated from a surface water sample of the southwest basin of Lake Grosse Fuchskuhle.</title>
        <authorList>
            <person name="Ruckert C."/>
            <person name="Winkler A."/>
            <person name="Glaeser J."/>
            <person name="Grossart H.-P."/>
            <person name="Kalinowski J."/>
            <person name="Glaeser S."/>
        </authorList>
    </citation>
    <scope>NUCLEOTIDE SEQUENCE [LARGE SCALE GENOMIC DNA]</scope>
    <source>
        <strain evidence="4 5">FNE08-7</strain>
    </source>
</reference>
<dbReference type="InterPro" id="IPR018511">
    <property type="entry name" value="Hemolysin-typ_Ca-bd_CS"/>
</dbReference>
<dbReference type="RefSeq" id="WP_067906622.1">
    <property type="nucleotide sequence ID" value="NZ_KQ954244.1"/>
</dbReference>
<dbReference type="InterPro" id="IPR024079">
    <property type="entry name" value="MetalloPept_cat_dom_sf"/>
</dbReference>
<feature type="region of interest" description="Disordered" evidence="3">
    <location>
        <begin position="427"/>
        <end position="459"/>
    </location>
</feature>
<accession>A0A117UX23</accession>
<evidence type="ECO:0000256" key="2">
    <source>
        <dbReference type="ARBA" id="ARBA00022525"/>
    </source>
</evidence>
<keyword evidence="5" id="KW-1185">Reference proteome</keyword>
<dbReference type="Pfam" id="PF00353">
    <property type="entry name" value="HemolysinCabind"/>
    <property type="match status" value="2"/>
</dbReference>
<organism evidence="4 5">
    <name type="scientific">Novosphingobium fuchskuhlense</name>
    <dbReference type="NCBI Taxonomy" id="1117702"/>
    <lineage>
        <taxon>Bacteria</taxon>
        <taxon>Pseudomonadati</taxon>
        <taxon>Pseudomonadota</taxon>
        <taxon>Alphaproteobacteria</taxon>
        <taxon>Sphingomonadales</taxon>
        <taxon>Sphingomonadaceae</taxon>
        <taxon>Novosphingobium</taxon>
    </lineage>
</organism>
<protein>
    <recommendedName>
        <fullName evidence="6">Peptidase M10 serralysin C-terminal domain-containing protein</fullName>
    </recommendedName>
</protein>
<dbReference type="Gene3D" id="3.40.390.10">
    <property type="entry name" value="Collagenase (Catalytic Domain)"/>
    <property type="match status" value="1"/>
</dbReference>
<dbReference type="InterPro" id="IPR011049">
    <property type="entry name" value="Serralysin-like_metalloprot_C"/>
</dbReference>
<dbReference type="Pfam" id="PF09471">
    <property type="entry name" value="Peptidase_M64"/>
    <property type="match status" value="1"/>
</dbReference>
<dbReference type="InterPro" id="IPR019026">
    <property type="entry name" value="Peptidase_M64_IgA"/>
</dbReference>
<evidence type="ECO:0000313" key="5">
    <source>
        <dbReference type="Proteomes" id="UP000058012"/>
    </source>
</evidence>
<sequence>MDITPIRSTGATAARVDLVIVAEGYTAAERTKFLSDANAFTTYMLSGSNKTLNDPFATYASLVNVSAAFFASNQSGYSTDTQTVDTYFGARAYLSDGRLVYGDQGKVYDAFAPVASDGKDIIIVLINSDKYGGAGGSVAWATAGNPSSYEVALHEIGHSFAGLQDEYADPALVDSFPLDGLQSAHVATTNDPAKVPWKDWIGFKDGLGTVGAYEGGYYRSTGVWRATETSKMLYLDTAFSAPEKEAFIDRFYAVTSGLVALPRQRLLTTATAATPNNALFAFAWTVGGKAAGTNAASLDLRGAIKAAADGAVTLDLAVTIKDASGMVRKASVLADSEETASGQLLLTKTTLDNAHTTFSAADSGNHYVAGSGLADTISLAGTLGTLTWVEAGAGNDRVIGKGGADLFGGGDGDDLLTGGAGNDQLLGGNGADRLDGGDGADTLDGGAGSDRLTGGNGNDMLTGGAGRDILTGGAGNDRFMFKADDFGGTTKASADAIMGWTTGDRIDLSRIDANPGAAGDQAFAFLGTAAFNTADSKIGELRYETSSSGVIVFGDGNGDGVADFAIRVDGVSSLTAGDFVL</sequence>
<evidence type="ECO:0000256" key="1">
    <source>
        <dbReference type="ARBA" id="ARBA00004613"/>
    </source>
</evidence>
<dbReference type="GO" id="GO:0008237">
    <property type="term" value="F:metallopeptidase activity"/>
    <property type="evidence" value="ECO:0007669"/>
    <property type="project" value="InterPro"/>
</dbReference>
<comment type="subcellular location">
    <subcellularLocation>
        <location evidence="1">Secreted</location>
    </subcellularLocation>
</comment>